<gene>
    <name evidence="1" type="ORF">H074_00342</name>
</gene>
<dbReference type="Proteomes" id="UP000054226">
    <property type="component" value="Unassembled WGS sequence"/>
</dbReference>
<dbReference type="AlphaFoldDB" id="M2ZYB7"/>
<protein>
    <submittedName>
        <fullName evidence="1">Uncharacterized protein</fullName>
    </submittedName>
</protein>
<keyword evidence="2" id="KW-1185">Reference proteome</keyword>
<proteinExistence type="predicted"/>
<sequence length="122" mass="12921">MSTKFDAEAIAAAGQNIGRLMDDMSAFDALKPAGPNGGIFQPAVWLERVVDDRRGAVLGHAEHLKVAFGEMEAKLKEISDRFKSADGQNADEIGKVITGLEGAVAHAIGTHDTKTETDVVTT</sequence>
<evidence type="ECO:0000313" key="1">
    <source>
        <dbReference type="EMBL" id="EME65698.1"/>
    </source>
</evidence>
<comment type="caution">
    <text evidence="1">The sequence shown here is derived from an EMBL/GenBank/DDBJ whole genome shotgun (WGS) entry which is preliminary data.</text>
</comment>
<dbReference type="RefSeq" id="WP_007028019.1">
    <property type="nucleotide sequence ID" value="NZ_AOHO01000012.1"/>
</dbReference>
<accession>M2ZYB7</accession>
<evidence type="ECO:0000313" key="2">
    <source>
        <dbReference type="Proteomes" id="UP000054226"/>
    </source>
</evidence>
<name>M2ZYB7_9PSEU</name>
<dbReference type="EMBL" id="AOHO01000012">
    <property type="protein sequence ID" value="EME65698.1"/>
    <property type="molecule type" value="Genomic_DNA"/>
</dbReference>
<dbReference type="PATRIC" id="fig|1284240.4.peg.66"/>
<organism evidence="1 2">
    <name type="scientific">Amycolatopsis decaplanina DSM 44594</name>
    <dbReference type="NCBI Taxonomy" id="1284240"/>
    <lineage>
        <taxon>Bacteria</taxon>
        <taxon>Bacillati</taxon>
        <taxon>Actinomycetota</taxon>
        <taxon>Actinomycetes</taxon>
        <taxon>Pseudonocardiales</taxon>
        <taxon>Pseudonocardiaceae</taxon>
        <taxon>Amycolatopsis</taxon>
    </lineage>
</organism>
<reference evidence="1 2" key="1">
    <citation type="journal article" date="2013" name="Genome Announc.">
        <title>Draft Genome Sequence of Amycolatopsis decaplanina Strain DSM 44594T.</title>
        <authorList>
            <person name="Kaur N."/>
            <person name="Kumar S."/>
            <person name="Bala M."/>
            <person name="Raghava G.P."/>
            <person name="Mayilraj S."/>
        </authorList>
    </citation>
    <scope>NUCLEOTIDE SEQUENCE [LARGE SCALE GENOMIC DNA]</scope>
    <source>
        <strain evidence="1 2">DSM 44594</strain>
    </source>
</reference>